<feature type="domain" description="Alpha fucosidase A-like C-terminal" evidence="2">
    <location>
        <begin position="694"/>
        <end position="755"/>
    </location>
</feature>
<dbReference type="PANTHER" id="PTHR31084">
    <property type="entry name" value="ALPHA-L-FUCOSIDASE 2"/>
    <property type="match status" value="1"/>
</dbReference>
<dbReference type="InterPro" id="IPR049053">
    <property type="entry name" value="AFCA-like_C"/>
</dbReference>
<dbReference type="PIRSF" id="PIRSF007663">
    <property type="entry name" value="UCP007663"/>
    <property type="match status" value="1"/>
</dbReference>
<proteinExistence type="predicted"/>
<reference evidence="4" key="2">
    <citation type="journal article" date="2021" name="PeerJ">
        <title>Extensive microbial diversity within the chicken gut microbiome revealed by metagenomics and culture.</title>
        <authorList>
            <person name="Gilroy R."/>
            <person name="Ravi A."/>
            <person name="Getino M."/>
            <person name="Pursley I."/>
            <person name="Horton D.L."/>
            <person name="Alikhan N.F."/>
            <person name="Baker D."/>
            <person name="Gharbi K."/>
            <person name="Hall N."/>
            <person name="Watson M."/>
            <person name="Adriaenssens E.M."/>
            <person name="Foster-Nyarko E."/>
            <person name="Jarju S."/>
            <person name="Secka A."/>
            <person name="Antonio M."/>
            <person name="Oren A."/>
            <person name="Chaudhuri R.R."/>
            <person name="La Ragione R."/>
            <person name="Hildebrand F."/>
            <person name="Pallen M.J."/>
        </authorList>
    </citation>
    <scope>NUCLEOTIDE SEQUENCE</scope>
    <source>
        <strain evidence="4">CHK190-19873</strain>
    </source>
</reference>
<dbReference type="Gene3D" id="1.50.10.10">
    <property type="match status" value="1"/>
</dbReference>
<evidence type="ECO:0000313" key="4">
    <source>
        <dbReference type="EMBL" id="HIS30642.1"/>
    </source>
</evidence>
<evidence type="ECO:0000313" key="5">
    <source>
        <dbReference type="Proteomes" id="UP000823935"/>
    </source>
</evidence>
<evidence type="ECO:0000259" key="2">
    <source>
        <dbReference type="Pfam" id="PF21307"/>
    </source>
</evidence>
<dbReference type="GO" id="GO:0005975">
    <property type="term" value="P:carbohydrate metabolic process"/>
    <property type="evidence" value="ECO:0007669"/>
    <property type="project" value="InterPro"/>
</dbReference>
<organism evidence="4 5">
    <name type="scientific">Candidatus Limivivens intestinipullorum</name>
    <dbReference type="NCBI Taxonomy" id="2840858"/>
    <lineage>
        <taxon>Bacteria</taxon>
        <taxon>Bacillati</taxon>
        <taxon>Bacillota</taxon>
        <taxon>Clostridia</taxon>
        <taxon>Lachnospirales</taxon>
        <taxon>Lachnospiraceae</taxon>
        <taxon>Lachnospiraceae incertae sedis</taxon>
        <taxon>Candidatus Limivivens</taxon>
    </lineage>
</organism>
<name>A0A9D1EQY5_9FIRM</name>
<dbReference type="InterPro" id="IPR012341">
    <property type="entry name" value="6hp_glycosidase-like_sf"/>
</dbReference>
<dbReference type="SUPFAM" id="SSF48208">
    <property type="entry name" value="Six-hairpin glycosidases"/>
    <property type="match status" value="1"/>
</dbReference>
<dbReference type="InterPro" id="IPR008928">
    <property type="entry name" value="6-hairpin_glycosidase_sf"/>
</dbReference>
<reference evidence="4" key="1">
    <citation type="submission" date="2020-10" db="EMBL/GenBank/DDBJ databases">
        <authorList>
            <person name="Gilroy R."/>
        </authorList>
    </citation>
    <scope>NUCLEOTIDE SEQUENCE</scope>
    <source>
        <strain evidence="4">CHK190-19873</strain>
    </source>
</reference>
<gene>
    <name evidence="4" type="ORF">IAB44_03695</name>
</gene>
<dbReference type="Pfam" id="PF14498">
    <property type="entry name" value="Glyco_hyd_65N_2"/>
    <property type="match status" value="1"/>
</dbReference>
<dbReference type="InterPro" id="IPR027414">
    <property type="entry name" value="GH95_N_dom"/>
</dbReference>
<dbReference type="PANTHER" id="PTHR31084:SF18">
    <property type="entry name" value="GLYCOSYL HYDROLASE FAMILY 95 N-TERMINAL DOMAIN-CONTAINING PROTEIN"/>
    <property type="match status" value="1"/>
</dbReference>
<accession>A0A9D1EQY5</accession>
<dbReference type="AlphaFoldDB" id="A0A9D1EQY5"/>
<dbReference type="Pfam" id="PF21307">
    <property type="entry name" value="Glyco_hydro_95_C"/>
    <property type="match status" value="1"/>
</dbReference>
<evidence type="ECO:0000259" key="3">
    <source>
        <dbReference type="Pfam" id="PF22124"/>
    </source>
</evidence>
<feature type="domain" description="Glycosyl hydrolase family 95 N-terminal" evidence="1">
    <location>
        <begin position="8"/>
        <end position="236"/>
    </location>
</feature>
<keyword evidence="4" id="KW-0378">Hydrolase</keyword>
<comment type="caution">
    <text evidence="4">The sequence shown here is derived from an EMBL/GenBank/DDBJ whole genome shotgun (WGS) entry which is preliminary data.</text>
</comment>
<protein>
    <submittedName>
        <fullName evidence="4">Glycoside hydrolase family 95 protein</fullName>
    </submittedName>
</protein>
<dbReference type="EMBL" id="DVIQ01000022">
    <property type="protein sequence ID" value="HIS30642.1"/>
    <property type="molecule type" value="Genomic_DNA"/>
</dbReference>
<dbReference type="Proteomes" id="UP000823935">
    <property type="component" value="Unassembled WGS sequence"/>
</dbReference>
<dbReference type="GO" id="GO:0004560">
    <property type="term" value="F:alpha-L-fucosidase activity"/>
    <property type="evidence" value="ECO:0007669"/>
    <property type="project" value="InterPro"/>
</dbReference>
<dbReference type="Pfam" id="PF22124">
    <property type="entry name" value="Glyco_hydro_95_cat"/>
    <property type="match status" value="1"/>
</dbReference>
<dbReference type="InterPro" id="IPR054363">
    <property type="entry name" value="GH95_cat"/>
</dbReference>
<dbReference type="InterPro" id="IPR016518">
    <property type="entry name" value="Alpha-L-fucosidase"/>
</dbReference>
<feature type="domain" description="Glycosyl hydrolase family 95 catalytic" evidence="3">
    <location>
        <begin position="268"/>
        <end position="690"/>
    </location>
</feature>
<sequence>MNTEIMYLEKPARKWDEGYPLGNGRLGAMVMGKVREETIFLNEETLCFGPPRRRENPDAKEHIPEIRRLLMEGHVEQAAFLAKMALTSAPKYNNPYQPLGDLRLCFLNHSGKPENYRRSLDLSRAVAKVEYRMNGIRFEREHFVSREYQVLAVRIRSLGAAAVTMSANISRKPFEEYSGLLDERTAGIWGENGAGGMRYAGGVTIDSPLAKTMGDFVYAENAEELVVYLAGGTDYEDCLADRRDSFEGTVRRLTENVLERLERAKKAGYDTIKKRHTEDYRKLYGAFDLTLSQTRDAADKATDAIIETVRQEERRAAGGVEEQDGEAAAAAQAALTEQLVRYARYLMISSSCGCLLPANLQGLWNGAYEPPWQCQYTININTQMNYWFVEKAGLSDCHLPLFFLLKLLSRDGKITAEKLYGCRGFVAHHNTNVWGCAAPEGIFDSSPYWVMGGAWLCLHLYTHYRYTKDRAFLENEAMPLMREAIRFFEDYLYALPDGTLVTGPVVSPENTYRSGTGETGALCMGPTMDMSILRNLLDDYLEGMEELSIRDEADRALLTDMRNRLVPLKIGRDGRIQEWYQEFEETEPGHRHISHLFGLHPGYEITRETPELLEAARKTLEARLAGGGGHTGWSRAWLACFYARLGDGKALETHIRRLLSGCIQDNLLDVHPPFQIDGNFGIAEAILEGLVWNHKGVVRLLPALPETMASGALRGMCLEGGVRLDMKWEAGRVTKAVFAARSAQTITVYVNGKKETLNLEPGRAAAVRAAKRGTDESYSSAQVCAHAAQTVRT</sequence>
<evidence type="ECO:0000259" key="1">
    <source>
        <dbReference type="Pfam" id="PF14498"/>
    </source>
</evidence>